<dbReference type="RefSeq" id="WP_218253755.1">
    <property type="nucleotide sequence ID" value="NZ_JABXWD010000462.1"/>
</dbReference>
<dbReference type="EMBL" id="JABXWD010000462">
    <property type="protein sequence ID" value="MBV6343150.1"/>
    <property type="molecule type" value="Genomic_DNA"/>
</dbReference>
<dbReference type="Proteomes" id="UP001196980">
    <property type="component" value="Unassembled WGS sequence"/>
</dbReference>
<gene>
    <name evidence="1" type="ORF">HWQ67_16340</name>
</gene>
<evidence type="ECO:0000313" key="1">
    <source>
        <dbReference type="EMBL" id="MBV6343150.1"/>
    </source>
</evidence>
<protein>
    <submittedName>
        <fullName evidence="1">Uncharacterized protein</fullName>
    </submittedName>
</protein>
<name>A0ABS6S3H7_9BACT</name>
<sequence length="85" mass="9231">MSNVPDKVKALLRFLKKDCGVRFIVRQMSSDTVVLIVFNRGQVDASMQLLLAAGICDPDFDIDGGVIGFSVDGVRFHLLSKEGCG</sequence>
<reference evidence="1 2" key="1">
    <citation type="journal article" date="2020" name="J Geophys Res Biogeosci">
        <title>Magnetotaxis as an Adaptation to Enable Bacterial Shuttling of Microbial Sulfur and Sulfur Cycling Across Aquatic Oxic#Anoxic Interfaces.</title>
        <authorList>
            <person name="Li J."/>
            <person name="Liu P."/>
            <person name="Wang J."/>
            <person name="Roberts A.P."/>
            <person name="Pan Y."/>
        </authorList>
    </citation>
    <scope>NUCLEOTIDE SEQUENCE [LARGE SCALE GENOMIC DNA]</scope>
    <source>
        <strain evidence="1 2">MYR-1_YQ</strain>
    </source>
</reference>
<accession>A0ABS6S3H7</accession>
<comment type="caution">
    <text evidence="1">The sequence shown here is derived from an EMBL/GenBank/DDBJ whole genome shotgun (WGS) entry which is preliminary data.</text>
</comment>
<organism evidence="1 2">
    <name type="scientific">Candidatus Magnetobacterium casense</name>
    <dbReference type="NCBI Taxonomy" id="1455061"/>
    <lineage>
        <taxon>Bacteria</taxon>
        <taxon>Pseudomonadati</taxon>
        <taxon>Nitrospirota</taxon>
        <taxon>Thermodesulfovibrionia</taxon>
        <taxon>Thermodesulfovibrionales</taxon>
        <taxon>Candidatus Magnetobacteriaceae</taxon>
        <taxon>Candidatus Magnetobacterium</taxon>
    </lineage>
</organism>
<evidence type="ECO:0000313" key="2">
    <source>
        <dbReference type="Proteomes" id="UP001196980"/>
    </source>
</evidence>
<proteinExistence type="predicted"/>
<keyword evidence="2" id="KW-1185">Reference proteome</keyword>